<evidence type="ECO:0000256" key="1">
    <source>
        <dbReference type="SAM" id="MobiDB-lite"/>
    </source>
</evidence>
<gene>
    <name evidence="2" type="ORF">AFUS01_LOCUS8578</name>
</gene>
<accession>A0A8J2K3J1</accession>
<organism evidence="2 3">
    <name type="scientific">Allacma fusca</name>
    <dbReference type="NCBI Taxonomy" id="39272"/>
    <lineage>
        <taxon>Eukaryota</taxon>
        <taxon>Metazoa</taxon>
        <taxon>Ecdysozoa</taxon>
        <taxon>Arthropoda</taxon>
        <taxon>Hexapoda</taxon>
        <taxon>Collembola</taxon>
        <taxon>Symphypleona</taxon>
        <taxon>Sminthuridae</taxon>
        <taxon>Allacma</taxon>
    </lineage>
</organism>
<proteinExistence type="predicted"/>
<keyword evidence="3" id="KW-1185">Reference proteome</keyword>
<feature type="compositionally biased region" description="Basic and acidic residues" evidence="1">
    <location>
        <begin position="226"/>
        <end position="239"/>
    </location>
</feature>
<dbReference type="AlphaFoldDB" id="A0A8J2K3J1"/>
<feature type="region of interest" description="Disordered" evidence="1">
    <location>
        <begin position="226"/>
        <end position="259"/>
    </location>
</feature>
<dbReference type="EMBL" id="CAJVCH010059866">
    <property type="protein sequence ID" value="CAG7719244.1"/>
    <property type="molecule type" value="Genomic_DNA"/>
</dbReference>
<feature type="region of interest" description="Disordered" evidence="1">
    <location>
        <begin position="1"/>
        <end position="22"/>
    </location>
</feature>
<sequence>MADPKNGGTDKSTAIQPGPRRYPEIKGEILGREEVNALLISMMRSKLQSNPTLDVLLEESVRAARFYGCSPTVTYQAQLYRAKTEFRDNIIPNETVLDRYRKEFLDTYLELARWDVHRGLRIQLYDLRRRPGNFPDYCPGILVDDLEGLRSYKLPEWDRFRTLHRVLTLRPDDLPKKFCISCGPVERCNTSEEVCSKRKAILAERVRESRVILDALEFFAGKESHWGSMKSKGENKSSEVEVGDLGPPPGSNSTDTARDDVEPEAWVIQGEAMNIHRENPWARCAICLVKTPTLASLVEHMKSHAESESD</sequence>
<evidence type="ECO:0000313" key="2">
    <source>
        <dbReference type="EMBL" id="CAG7719244.1"/>
    </source>
</evidence>
<comment type="caution">
    <text evidence="2">The sequence shown here is derived from an EMBL/GenBank/DDBJ whole genome shotgun (WGS) entry which is preliminary data.</text>
</comment>
<reference evidence="2" key="1">
    <citation type="submission" date="2021-06" db="EMBL/GenBank/DDBJ databases">
        <authorList>
            <person name="Hodson N. C."/>
            <person name="Mongue J. A."/>
            <person name="Jaron S. K."/>
        </authorList>
    </citation>
    <scope>NUCLEOTIDE SEQUENCE</scope>
</reference>
<dbReference type="Proteomes" id="UP000708208">
    <property type="component" value="Unassembled WGS sequence"/>
</dbReference>
<evidence type="ECO:0000313" key="3">
    <source>
        <dbReference type="Proteomes" id="UP000708208"/>
    </source>
</evidence>
<name>A0A8J2K3J1_9HEXA</name>
<protein>
    <submittedName>
        <fullName evidence="2">Uncharacterized protein</fullName>
    </submittedName>
</protein>